<dbReference type="GO" id="GO:0046872">
    <property type="term" value="F:metal ion binding"/>
    <property type="evidence" value="ECO:0007669"/>
    <property type="project" value="InterPro"/>
</dbReference>
<dbReference type="OrthoDB" id="5765875at2"/>
<dbReference type="Gene3D" id="1.20.1260.10">
    <property type="match status" value="1"/>
</dbReference>
<dbReference type="InterPro" id="IPR012347">
    <property type="entry name" value="Ferritin-like"/>
</dbReference>
<evidence type="ECO:0000313" key="2">
    <source>
        <dbReference type="EMBL" id="OOZ37746.1"/>
    </source>
</evidence>
<dbReference type="Pfam" id="PF02915">
    <property type="entry name" value="Rubrerythrin"/>
    <property type="match status" value="1"/>
</dbReference>
<dbReference type="RefSeq" id="WP_078485678.1">
    <property type="nucleotide sequence ID" value="NZ_MPRJ01000003.1"/>
</dbReference>
<keyword evidence="3" id="KW-1185">Reference proteome</keyword>
<evidence type="ECO:0000313" key="3">
    <source>
        <dbReference type="Proteomes" id="UP000190896"/>
    </source>
</evidence>
<dbReference type="InterPro" id="IPR003251">
    <property type="entry name" value="Rr_diiron-bd_dom"/>
</dbReference>
<dbReference type="InterPro" id="IPR009078">
    <property type="entry name" value="Ferritin-like_SF"/>
</dbReference>
<dbReference type="EMBL" id="MPRJ01000003">
    <property type="protein sequence ID" value="OOZ37746.1"/>
    <property type="molecule type" value="Genomic_DNA"/>
</dbReference>
<dbReference type="GO" id="GO:0016491">
    <property type="term" value="F:oxidoreductase activity"/>
    <property type="evidence" value="ECO:0007669"/>
    <property type="project" value="InterPro"/>
</dbReference>
<proteinExistence type="predicted"/>
<reference evidence="2 3" key="1">
    <citation type="submission" date="2016-11" db="EMBL/GenBank/DDBJ databases">
        <title>Mixed transmission modes and dynamic genome evolution in an obligate animal-bacterial symbiosis.</title>
        <authorList>
            <person name="Russell S.L."/>
            <person name="Corbett-Detig R.B."/>
            <person name="Cavanaugh C.M."/>
        </authorList>
    </citation>
    <scope>NUCLEOTIDE SEQUENCE [LARGE SCALE GENOMIC DNA]</scope>
    <source>
        <strain evidence="2">Se-Cadez</strain>
    </source>
</reference>
<protein>
    <recommendedName>
        <fullName evidence="1">Rubrerythrin diiron-binding domain-containing protein</fullName>
    </recommendedName>
</protein>
<feature type="domain" description="Rubrerythrin diiron-binding" evidence="1">
    <location>
        <begin position="15"/>
        <end position="72"/>
    </location>
</feature>
<accession>A0A1T2KYE8</accession>
<organism evidence="2 3">
    <name type="scientific">Solemya velesiana gill symbiont</name>
    <dbReference type="NCBI Taxonomy" id="1918948"/>
    <lineage>
        <taxon>Bacteria</taxon>
        <taxon>Pseudomonadati</taxon>
        <taxon>Pseudomonadota</taxon>
        <taxon>Gammaproteobacteria</taxon>
        <taxon>sulfur-oxidizing symbionts</taxon>
    </lineage>
</organism>
<dbReference type="AlphaFoldDB" id="A0A1T2KYE8"/>
<evidence type="ECO:0000259" key="1">
    <source>
        <dbReference type="Pfam" id="PF02915"/>
    </source>
</evidence>
<name>A0A1T2KYE8_9GAMM</name>
<dbReference type="Proteomes" id="UP000190896">
    <property type="component" value="Unassembled WGS sequence"/>
</dbReference>
<comment type="caution">
    <text evidence="2">The sequence shown here is derived from an EMBL/GenBank/DDBJ whole genome shotgun (WGS) entry which is preliminary data.</text>
</comment>
<sequence length="107" mass="12174">MNSATTTTLIETVEEFLAHAMELELESVERYEQLADSMEVHNNIDTANLFRKLAHYGQKHAHEVEVLSADMTLPDLPPWEFKMNSAARISTPRLLTAHLTPKCGTWH</sequence>
<dbReference type="SUPFAM" id="SSF47240">
    <property type="entry name" value="Ferritin-like"/>
    <property type="match status" value="1"/>
</dbReference>
<gene>
    <name evidence="2" type="ORF">BOW51_01045</name>
</gene>